<name>A0ACB8Q426_9AGAM</name>
<sequence length="262" mass="29648">MPLPKYNAAVLERWLAELQLLKHSLLPDEYMSFQLPSLEASAWETALIDASSEQLQQTLSSRHAGSVDLHVNVGIAGSTAVWLDIGIKLDHEVEAELLVKGDTMGRENQMRWQEIIRIEREKLQSSTDDNKSFASEPEFEQTHHALLTSHHLVSPTKRRSMQRWASQLRLVGFAKIGHPGVIYCSGTRTAVEEFVGNVKAMQWLALRTRFLEPLSESKVEKTRCGRWAELEKVRDVAEEMRRLGREAFVVEMGVIGTASSTR</sequence>
<organism evidence="1 2">
    <name type="scientific">Vararia minispora EC-137</name>
    <dbReference type="NCBI Taxonomy" id="1314806"/>
    <lineage>
        <taxon>Eukaryota</taxon>
        <taxon>Fungi</taxon>
        <taxon>Dikarya</taxon>
        <taxon>Basidiomycota</taxon>
        <taxon>Agaricomycotina</taxon>
        <taxon>Agaricomycetes</taxon>
        <taxon>Russulales</taxon>
        <taxon>Lachnocladiaceae</taxon>
        <taxon>Vararia</taxon>
    </lineage>
</organism>
<reference evidence="1" key="1">
    <citation type="submission" date="2021-02" db="EMBL/GenBank/DDBJ databases">
        <authorList>
            <consortium name="DOE Joint Genome Institute"/>
            <person name="Ahrendt S."/>
            <person name="Looney B.P."/>
            <person name="Miyauchi S."/>
            <person name="Morin E."/>
            <person name="Drula E."/>
            <person name="Courty P.E."/>
            <person name="Chicoki N."/>
            <person name="Fauchery L."/>
            <person name="Kohler A."/>
            <person name="Kuo A."/>
            <person name="Labutti K."/>
            <person name="Pangilinan J."/>
            <person name="Lipzen A."/>
            <person name="Riley R."/>
            <person name="Andreopoulos W."/>
            <person name="He G."/>
            <person name="Johnson J."/>
            <person name="Barry K.W."/>
            <person name="Grigoriev I.V."/>
            <person name="Nagy L."/>
            <person name="Hibbett D."/>
            <person name="Henrissat B."/>
            <person name="Matheny P.B."/>
            <person name="Labbe J."/>
            <person name="Martin F."/>
        </authorList>
    </citation>
    <scope>NUCLEOTIDE SEQUENCE</scope>
    <source>
        <strain evidence="1">EC-137</strain>
    </source>
</reference>
<dbReference type="Proteomes" id="UP000814128">
    <property type="component" value="Unassembled WGS sequence"/>
</dbReference>
<proteinExistence type="predicted"/>
<comment type="caution">
    <text evidence="1">The sequence shown here is derived from an EMBL/GenBank/DDBJ whole genome shotgun (WGS) entry which is preliminary data.</text>
</comment>
<accession>A0ACB8Q426</accession>
<dbReference type="EMBL" id="MU274594">
    <property type="protein sequence ID" value="KAI0026422.1"/>
    <property type="molecule type" value="Genomic_DNA"/>
</dbReference>
<reference evidence="1" key="2">
    <citation type="journal article" date="2022" name="New Phytol.">
        <title>Evolutionary transition to the ectomycorrhizal habit in the genomes of a hyperdiverse lineage of mushroom-forming fungi.</title>
        <authorList>
            <person name="Looney B."/>
            <person name="Miyauchi S."/>
            <person name="Morin E."/>
            <person name="Drula E."/>
            <person name="Courty P.E."/>
            <person name="Kohler A."/>
            <person name="Kuo A."/>
            <person name="LaButti K."/>
            <person name="Pangilinan J."/>
            <person name="Lipzen A."/>
            <person name="Riley R."/>
            <person name="Andreopoulos W."/>
            <person name="He G."/>
            <person name="Johnson J."/>
            <person name="Nolan M."/>
            <person name="Tritt A."/>
            <person name="Barry K.W."/>
            <person name="Grigoriev I.V."/>
            <person name="Nagy L.G."/>
            <person name="Hibbett D."/>
            <person name="Henrissat B."/>
            <person name="Matheny P.B."/>
            <person name="Labbe J."/>
            <person name="Martin F.M."/>
        </authorList>
    </citation>
    <scope>NUCLEOTIDE SEQUENCE</scope>
    <source>
        <strain evidence="1">EC-137</strain>
    </source>
</reference>
<evidence type="ECO:0000313" key="1">
    <source>
        <dbReference type="EMBL" id="KAI0026422.1"/>
    </source>
</evidence>
<protein>
    <submittedName>
        <fullName evidence="1">Uncharacterized protein</fullName>
    </submittedName>
</protein>
<gene>
    <name evidence="1" type="ORF">K488DRAFT_66721</name>
</gene>
<evidence type="ECO:0000313" key="2">
    <source>
        <dbReference type="Proteomes" id="UP000814128"/>
    </source>
</evidence>
<keyword evidence="2" id="KW-1185">Reference proteome</keyword>